<dbReference type="EMBL" id="JAYMYQ010000006">
    <property type="protein sequence ID" value="KAK7323561.1"/>
    <property type="molecule type" value="Genomic_DNA"/>
</dbReference>
<comment type="caution">
    <text evidence="1">The sequence shown here is derived from an EMBL/GenBank/DDBJ whole genome shotgun (WGS) entry which is preliminary data.</text>
</comment>
<evidence type="ECO:0000313" key="1">
    <source>
        <dbReference type="EMBL" id="KAK7323561.1"/>
    </source>
</evidence>
<gene>
    <name evidence="1" type="ORF">VNO77_27038</name>
</gene>
<proteinExistence type="predicted"/>
<accession>A0AAN9KV19</accession>
<reference evidence="1 2" key="1">
    <citation type="submission" date="2024-01" db="EMBL/GenBank/DDBJ databases">
        <title>The genomes of 5 underutilized Papilionoideae crops provide insights into root nodulation and disease resistanc.</title>
        <authorList>
            <person name="Jiang F."/>
        </authorList>
    </citation>
    <scope>NUCLEOTIDE SEQUENCE [LARGE SCALE GENOMIC DNA]</scope>
    <source>
        <strain evidence="1">LVBAO_FW01</strain>
        <tissue evidence="1">Leaves</tissue>
    </source>
</reference>
<evidence type="ECO:0000313" key="2">
    <source>
        <dbReference type="Proteomes" id="UP001367508"/>
    </source>
</evidence>
<sequence>MKKRILQLVGVLPRAEISMRMSLVDGIPHHIACSDNRSRRDVSNHCLVRSTSSHQPAEFGASNIASLNKKRVGSDA</sequence>
<organism evidence="1 2">
    <name type="scientific">Canavalia gladiata</name>
    <name type="common">Sword bean</name>
    <name type="synonym">Dolichos gladiatus</name>
    <dbReference type="NCBI Taxonomy" id="3824"/>
    <lineage>
        <taxon>Eukaryota</taxon>
        <taxon>Viridiplantae</taxon>
        <taxon>Streptophyta</taxon>
        <taxon>Embryophyta</taxon>
        <taxon>Tracheophyta</taxon>
        <taxon>Spermatophyta</taxon>
        <taxon>Magnoliopsida</taxon>
        <taxon>eudicotyledons</taxon>
        <taxon>Gunneridae</taxon>
        <taxon>Pentapetalae</taxon>
        <taxon>rosids</taxon>
        <taxon>fabids</taxon>
        <taxon>Fabales</taxon>
        <taxon>Fabaceae</taxon>
        <taxon>Papilionoideae</taxon>
        <taxon>50 kb inversion clade</taxon>
        <taxon>NPAAA clade</taxon>
        <taxon>indigoferoid/millettioid clade</taxon>
        <taxon>Phaseoleae</taxon>
        <taxon>Canavalia</taxon>
    </lineage>
</organism>
<dbReference type="AlphaFoldDB" id="A0AAN9KV19"/>
<protein>
    <submittedName>
        <fullName evidence="1">Uncharacterized protein</fullName>
    </submittedName>
</protein>
<keyword evidence="2" id="KW-1185">Reference proteome</keyword>
<name>A0AAN9KV19_CANGL</name>
<dbReference type="Proteomes" id="UP001367508">
    <property type="component" value="Unassembled WGS sequence"/>
</dbReference>